<evidence type="ECO:0000259" key="4">
    <source>
        <dbReference type="PROSITE" id="PS50995"/>
    </source>
</evidence>
<dbReference type="SUPFAM" id="SSF46785">
    <property type="entry name" value="Winged helix' DNA-binding domain"/>
    <property type="match status" value="1"/>
</dbReference>
<dbReference type="PROSITE" id="PS50995">
    <property type="entry name" value="HTH_MARR_2"/>
    <property type="match status" value="1"/>
</dbReference>
<proteinExistence type="predicted"/>
<dbReference type="EMBL" id="JAFLWI010000001">
    <property type="protein sequence ID" value="MBO0480743.1"/>
    <property type="molecule type" value="Genomic_DNA"/>
</dbReference>
<protein>
    <submittedName>
        <fullName evidence="5">MarR family transcriptional regulator</fullName>
    </submittedName>
</protein>
<comment type="caution">
    <text evidence="5">The sequence shown here is derived from an EMBL/GenBank/DDBJ whole genome shotgun (WGS) entry which is preliminary data.</text>
</comment>
<reference evidence="5 6" key="1">
    <citation type="submission" date="2021-03" db="EMBL/GenBank/DDBJ databases">
        <title>Enterococcal diversity collection.</title>
        <authorList>
            <person name="Gilmore M.S."/>
            <person name="Schwartzman J."/>
            <person name="Van Tyne D."/>
            <person name="Martin M."/>
            <person name="Earl A.M."/>
            <person name="Manson A.L."/>
            <person name="Straub T."/>
            <person name="Salamzade R."/>
            <person name="Saavedra J."/>
            <person name="Lebreton F."/>
            <person name="Prichula J."/>
            <person name="Schaufler K."/>
            <person name="Gaca A."/>
            <person name="Sgardioli B."/>
            <person name="Wagenaar J."/>
            <person name="Strong T."/>
        </authorList>
    </citation>
    <scope>NUCLEOTIDE SEQUENCE [LARGE SCALE GENOMIC DNA]</scope>
    <source>
        <strain evidence="5 6">MSG2901</strain>
    </source>
</reference>
<feature type="domain" description="HTH marR-type" evidence="4">
    <location>
        <begin position="1"/>
        <end position="125"/>
    </location>
</feature>
<dbReference type="InterPro" id="IPR036390">
    <property type="entry name" value="WH_DNA-bd_sf"/>
</dbReference>
<keyword evidence="3" id="KW-0804">Transcription</keyword>
<dbReference type="InterPro" id="IPR000835">
    <property type="entry name" value="HTH_MarR-typ"/>
</dbReference>
<keyword evidence="1" id="KW-0805">Transcription regulation</keyword>
<sequence>MTQIQKRPINITEDLKLSTSMIHLIEMIGNYPDSTITDLAERLGVTKGAISQQIPTLRKMNLITVTQTKVNKKNKLISLTDQGKQVYNSHNSLHKELYDSIQEAMATFSAEQLITIMEILKKVSFNIKEYQAKLSGKD</sequence>
<dbReference type="InterPro" id="IPR036388">
    <property type="entry name" value="WH-like_DNA-bd_sf"/>
</dbReference>
<evidence type="ECO:0000256" key="2">
    <source>
        <dbReference type="ARBA" id="ARBA00023125"/>
    </source>
</evidence>
<evidence type="ECO:0000313" key="5">
    <source>
        <dbReference type="EMBL" id="MBO0480743.1"/>
    </source>
</evidence>
<dbReference type="PANTHER" id="PTHR35790:SF4">
    <property type="entry name" value="HTH-TYPE TRANSCRIPTIONAL REGULATOR PCHR"/>
    <property type="match status" value="1"/>
</dbReference>
<evidence type="ECO:0000256" key="1">
    <source>
        <dbReference type="ARBA" id="ARBA00023015"/>
    </source>
</evidence>
<gene>
    <name evidence="5" type="ORF">JZO71_00205</name>
</gene>
<dbReference type="PANTHER" id="PTHR35790">
    <property type="entry name" value="HTH-TYPE TRANSCRIPTIONAL REGULATOR PCHR"/>
    <property type="match status" value="1"/>
</dbReference>
<dbReference type="Proteomes" id="UP000664832">
    <property type="component" value="Unassembled WGS sequence"/>
</dbReference>
<dbReference type="Gene3D" id="1.10.10.10">
    <property type="entry name" value="Winged helix-like DNA-binding domain superfamily/Winged helix DNA-binding domain"/>
    <property type="match status" value="1"/>
</dbReference>
<dbReference type="SMART" id="SM00347">
    <property type="entry name" value="HTH_MARR"/>
    <property type="match status" value="1"/>
</dbReference>
<accession>A0ABS3HW96</accession>
<dbReference type="Pfam" id="PF01047">
    <property type="entry name" value="MarR"/>
    <property type="match status" value="1"/>
</dbReference>
<keyword evidence="6" id="KW-1185">Reference proteome</keyword>
<evidence type="ECO:0000313" key="6">
    <source>
        <dbReference type="Proteomes" id="UP000664832"/>
    </source>
</evidence>
<name>A0ABS3HW96_9ENTE</name>
<organism evidence="5 6">
    <name type="scientific">Candidatus Enterococcus courvalinii</name>
    <dbReference type="NCBI Taxonomy" id="2815329"/>
    <lineage>
        <taxon>Bacteria</taxon>
        <taxon>Bacillati</taxon>
        <taxon>Bacillota</taxon>
        <taxon>Bacilli</taxon>
        <taxon>Lactobacillales</taxon>
        <taxon>Enterococcaceae</taxon>
        <taxon>Enterococcus</taxon>
    </lineage>
</organism>
<evidence type="ECO:0000256" key="3">
    <source>
        <dbReference type="ARBA" id="ARBA00023163"/>
    </source>
</evidence>
<keyword evidence="2" id="KW-0238">DNA-binding</keyword>
<dbReference type="InterPro" id="IPR052067">
    <property type="entry name" value="Metal_resp_HTH_trans_reg"/>
</dbReference>